<comment type="subcellular location">
    <subcellularLocation>
        <location evidence="1 6">Nucleus</location>
    </subcellularLocation>
</comment>
<evidence type="ECO:0000256" key="6">
    <source>
        <dbReference type="PIRNR" id="PIRNR018300"/>
    </source>
</evidence>
<name>A0A177WQY4_BATDL</name>
<feature type="domain" description="DNA polymerase alpha/delta/epsilon subunit B" evidence="8">
    <location>
        <begin position="442"/>
        <end position="706"/>
    </location>
</feature>
<evidence type="ECO:0000313" key="11">
    <source>
        <dbReference type="Proteomes" id="UP000077115"/>
    </source>
</evidence>
<dbReference type="GO" id="GO:0005658">
    <property type="term" value="C:alpha DNA polymerase:primase complex"/>
    <property type="evidence" value="ECO:0007669"/>
    <property type="project" value="TreeGrafter"/>
</dbReference>
<sequence length="737" mass="81496">MLATATDAIHTDTVTYQKQDILDAFEMKSMRPDVVESIAVLCRNFNLSPSDLFYKWDAFTANNIVTAADNEHSKLEESPTIEQLQQLRLILHKDQQKQLAKALNFSSSHPQSSFGHASGSQSHIQSQPSQSSFNSKSLHALLQSGTSGLPFKKITPVQATTTASQPKTPNSKKDSFASNRNGSFDLLSSPPFGQSAFSPPVHNHPKVISSSQLQSPAIKFSDRLDRAKTVDAFNKHIQFIPVPASEPVQCELSLVPGQQTDGYRYMYEKLTEKGELLDAQIEYFAKIIANQYQQEYMAINSETSVNTTMQSADVPHSDPMDLICNPAQPRNEPGLVVGRICSDSFQDGVALNAHSVMLECSRNNGSGLRIKVDLSKILDSSQPCTLFPGQIVGFVATNPSGQQLHVSYIIYPTLPPRPTTNLSEIKSMYRAENGLNKRTIHIVVASGPFTLVDSLTYEPLEALVVDVIEKDAPDVVILMGPFVDIDHPLIVSGNVMEDVDDIFREQVAKRIDRMRDARPGLQVILVPSIRDACTEWVAFPQPPLASGITTEIAQLRKKNLGLTTDSQRGLYLFPNPVQFRLNEIVFAVSTSDIVFDLAESQYMCRSGPKTHLKSFGNDSSAGHVLDRLSTCFNHVLRHRSFYPMFPSSSNACLDSTRALAMTSPMTPKRNEDSDPDQDQDGEYAGPLILQVIPDILIVSSRLQYMARNVQDCLCINPGMMTKGRNGVHRTAVNIRRI</sequence>
<feature type="region of interest" description="Disordered" evidence="7">
    <location>
        <begin position="101"/>
        <end position="132"/>
    </location>
</feature>
<dbReference type="Pfam" id="PF04042">
    <property type="entry name" value="DNA_pol_E_B"/>
    <property type="match status" value="1"/>
</dbReference>
<dbReference type="InterPro" id="IPR007185">
    <property type="entry name" value="DNA_pol_a/d/e_bsu"/>
</dbReference>
<evidence type="ECO:0000256" key="7">
    <source>
        <dbReference type="SAM" id="MobiDB-lite"/>
    </source>
</evidence>
<dbReference type="GO" id="GO:0006270">
    <property type="term" value="P:DNA replication initiation"/>
    <property type="evidence" value="ECO:0007669"/>
    <property type="project" value="TreeGrafter"/>
</dbReference>
<evidence type="ECO:0000256" key="4">
    <source>
        <dbReference type="ARBA" id="ARBA00022705"/>
    </source>
</evidence>
<evidence type="ECO:0000256" key="1">
    <source>
        <dbReference type="ARBA" id="ARBA00004123"/>
    </source>
</evidence>
<dbReference type="InterPro" id="IPR054300">
    <property type="entry name" value="OB_DPOA2"/>
</dbReference>
<evidence type="ECO:0000256" key="3">
    <source>
        <dbReference type="ARBA" id="ARBA00018596"/>
    </source>
</evidence>
<proteinExistence type="inferred from homology"/>
<reference evidence="10 11" key="1">
    <citation type="submission" date="2006-10" db="EMBL/GenBank/DDBJ databases">
        <title>The Genome Sequence of Batrachochytrium dendrobatidis JEL423.</title>
        <authorList>
            <consortium name="The Broad Institute Genome Sequencing Platform"/>
            <person name="Birren B."/>
            <person name="Lander E."/>
            <person name="Galagan J."/>
            <person name="Cuomo C."/>
            <person name="Devon K."/>
            <person name="Jaffe D."/>
            <person name="Butler J."/>
            <person name="Alvarez P."/>
            <person name="Gnerre S."/>
            <person name="Grabherr M."/>
            <person name="Kleber M."/>
            <person name="Mauceli E."/>
            <person name="Brockman W."/>
            <person name="Young S."/>
            <person name="LaButti K."/>
            <person name="Sykes S."/>
            <person name="DeCaprio D."/>
            <person name="Crawford M."/>
            <person name="Koehrsen M."/>
            <person name="Engels R."/>
            <person name="Montgomery P."/>
            <person name="Pearson M."/>
            <person name="Howarth C."/>
            <person name="Larson L."/>
            <person name="White J."/>
            <person name="O'Leary S."/>
            <person name="Kodira C."/>
            <person name="Zeng Q."/>
            <person name="Yandava C."/>
            <person name="Alvarado L."/>
            <person name="Longcore J."/>
            <person name="James T."/>
        </authorList>
    </citation>
    <scope>NUCLEOTIDE SEQUENCE [LARGE SCALE GENOMIC DNA]</scope>
    <source>
        <strain evidence="10 11">JEL423</strain>
    </source>
</reference>
<gene>
    <name evidence="10" type="ORF">BDEG_25771</name>
</gene>
<reference evidence="10 11" key="2">
    <citation type="submission" date="2016-05" db="EMBL/GenBank/DDBJ databases">
        <title>Lineage-specific infection strategies underlie the spectrum of fungal disease in amphibians.</title>
        <authorList>
            <person name="Cuomo C.A."/>
            <person name="Farrer R.A."/>
            <person name="James T."/>
            <person name="Longcore J."/>
            <person name="Birren B."/>
        </authorList>
    </citation>
    <scope>NUCLEOTIDE SEQUENCE [LARGE SCALE GENOMIC DNA]</scope>
    <source>
        <strain evidence="10 11">JEL423</strain>
    </source>
</reference>
<dbReference type="VEuPathDB" id="FungiDB:BDEG_25771"/>
<dbReference type="Pfam" id="PF22062">
    <property type="entry name" value="OB_DPOA2"/>
    <property type="match status" value="1"/>
</dbReference>
<feature type="compositionally biased region" description="Polar residues" evidence="7">
    <location>
        <begin position="158"/>
        <end position="169"/>
    </location>
</feature>
<comment type="similarity">
    <text evidence="2 6">Belongs to the DNA polymerase alpha subunit B family.</text>
</comment>
<dbReference type="AlphaFoldDB" id="A0A177WQY4"/>
<evidence type="ECO:0000313" key="10">
    <source>
        <dbReference type="EMBL" id="OAJ42302.1"/>
    </source>
</evidence>
<dbReference type="Proteomes" id="UP000077115">
    <property type="component" value="Unassembled WGS sequence"/>
</dbReference>
<dbReference type="InterPro" id="IPR016722">
    <property type="entry name" value="DNA_pol_alpha_bsu"/>
</dbReference>
<dbReference type="STRING" id="403673.A0A177WQY4"/>
<dbReference type="PIRSF" id="PIRSF018300">
    <property type="entry name" value="DNA_pol_alph_2"/>
    <property type="match status" value="1"/>
</dbReference>
<dbReference type="OrthoDB" id="336885at2759"/>
<accession>A0A177WQY4</accession>
<feature type="region of interest" description="Disordered" evidence="7">
    <location>
        <begin position="158"/>
        <end position="180"/>
    </location>
</feature>
<dbReference type="GO" id="GO:0003677">
    <property type="term" value="F:DNA binding"/>
    <property type="evidence" value="ECO:0007669"/>
    <property type="project" value="InterPro"/>
</dbReference>
<feature type="domain" description="DNA polymerase alpha subunit B OB" evidence="9">
    <location>
        <begin position="322"/>
        <end position="409"/>
    </location>
</feature>
<evidence type="ECO:0000256" key="2">
    <source>
        <dbReference type="ARBA" id="ARBA00007299"/>
    </source>
</evidence>
<dbReference type="Gene3D" id="3.60.21.60">
    <property type="match status" value="2"/>
</dbReference>
<dbReference type="PANTHER" id="PTHR23061">
    <property type="entry name" value="DNA POLYMERASE 2 ALPHA 70 KDA SUBUNIT"/>
    <property type="match status" value="1"/>
</dbReference>
<evidence type="ECO:0000256" key="5">
    <source>
        <dbReference type="ARBA" id="ARBA00023242"/>
    </source>
</evidence>
<keyword evidence="4 6" id="KW-0235">DNA replication</keyword>
<feature type="compositionally biased region" description="Low complexity" evidence="7">
    <location>
        <begin position="118"/>
        <end position="132"/>
    </location>
</feature>
<organism evidence="10 11">
    <name type="scientific">Batrachochytrium dendrobatidis (strain JEL423)</name>
    <dbReference type="NCBI Taxonomy" id="403673"/>
    <lineage>
        <taxon>Eukaryota</taxon>
        <taxon>Fungi</taxon>
        <taxon>Fungi incertae sedis</taxon>
        <taxon>Chytridiomycota</taxon>
        <taxon>Chytridiomycota incertae sedis</taxon>
        <taxon>Chytridiomycetes</taxon>
        <taxon>Rhizophydiales</taxon>
        <taxon>Rhizophydiales incertae sedis</taxon>
        <taxon>Batrachochytrium</taxon>
    </lineage>
</organism>
<feature type="compositionally biased region" description="Polar residues" evidence="7">
    <location>
        <begin position="104"/>
        <end position="115"/>
    </location>
</feature>
<comment type="function">
    <text evidence="6">Accessory subunit of the DNA polymerase alpha complex (also known as the alpha DNA polymerase-primase complex) which plays an essential role in the initiation of DNA synthesis.</text>
</comment>
<dbReference type="EMBL" id="DS022307">
    <property type="protein sequence ID" value="OAJ42302.1"/>
    <property type="molecule type" value="Genomic_DNA"/>
</dbReference>
<evidence type="ECO:0000259" key="9">
    <source>
        <dbReference type="Pfam" id="PF22062"/>
    </source>
</evidence>
<evidence type="ECO:0000259" key="8">
    <source>
        <dbReference type="Pfam" id="PF04042"/>
    </source>
</evidence>
<protein>
    <recommendedName>
        <fullName evidence="3 6">DNA polymerase alpha subunit B</fullName>
    </recommendedName>
</protein>
<dbReference type="PANTHER" id="PTHR23061:SF12">
    <property type="entry name" value="DNA POLYMERASE ALPHA SUBUNIT B"/>
    <property type="match status" value="1"/>
</dbReference>
<keyword evidence="5 6" id="KW-0539">Nucleus</keyword>